<dbReference type="Proteomes" id="UP000262195">
    <property type="component" value="Unassembled WGS sequence"/>
</dbReference>
<evidence type="ECO:0000256" key="1">
    <source>
        <dbReference type="SAM" id="Phobius"/>
    </source>
</evidence>
<dbReference type="Gene3D" id="1.10.1760.20">
    <property type="match status" value="1"/>
</dbReference>
<dbReference type="AlphaFoldDB" id="A0A3D4S3S8"/>
<feature type="transmembrane region" description="Helical" evidence="1">
    <location>
        <begin position="153"/>
        <end position="178"/>
    </location>
</feature>
<evidence type="ECO:0000313" key="3">
    <source>
        <dbReference type="Proteomes" id="UP000262195"/>
    </source>
</evidence>
<keyword evidence="1" id="KW-0812">Transmembrane</keyword>
<feature type="transmembrane region" description="Helical" evidence="1">
    <location>
        <begin position="49"/>
        <end position="68"/>
    </location>
</feature>
<sequence length="201" mass="22214">MSKNTELLIEIMTVLVLVVALSFVPSPTTTLGLFTMVIPLWWYSFRRGVLPTVILALICSVVVVTAHGEWSSDIVSLLLVVFLLLISGAIPGFFSKFTIRTLFNRKTTSTILNVMTGTFLSSLLISIIAGLATSNADLANTLQHTLNVVATSWGSVFLGTLFTWLIGAIIFVVMIKWWPTGLIPRFTRHLSRRERSSLLND</sequence>
<dbReference type="STRING" id="1121105.GCA_000421665_00728"/>
<name>A0A3D4S3S8_9ENTE</name>
<feature type="transmembrane region" description="Helical" evidence="1">
    <location>
        <begin position="12"/>
        <end position="42"/>
    </location>
</feature>
<keyword evidence="1" id="KW-0472">Membrane</keyword>
<gene>
    <name evidence="2" type="ORF">DIW15_01970</name>
</gene>
<evidence type="ECO:0000313" key="2">
    <source>
        <dbReference type="EMBL" id="HCS93459.1"/>
    </source>
</evidence>
<keyword evidence="1" id="KW-1133">Transmembrane helix</keyword>
<evidence type="ECO:0008006" key="4">
    <source>
        <dbReference type="Google" id="ProtNLM"/>
    </source>
</evidence>
<feature type="transmembrane region" description="Helical" evidence="1">
    <location>
        <begin position="74"/>
        <end position="99"/>
    </location>
</feature>
<reference evidence="2 3" key="1">
    <citation type="journal article" date="2018" name="Nat. Biotechnol.">
        <title>A standardized bacterial taxonomy based on genome phylogeny substantially revises the tree of life.</title>
        <authorList>
            <person name="Parks D.H."/>
            <person name="Chuvochina M."/>
            <person name="Waite D.W."/>
            <person name="Rinke C."/>
            <person name="Skarshewski A."/>
            <person name="Chaumeil P.A."/>
            <person name="Hugenholtz P."/>
        </authorList>
    </citation>
    <scope>NUCLEOTIDE SEQUENCE [LARGE SCALE GENOMIC DNA]</scope>
    <source>
        <strain evidence="2">UBA11306</strain>
    </source>
</reference>
<organism evidence="2 3">
    <name type="scientific">Bavariicoccus seileri</name>
    <dbReference type="NCBI Taxonomy" id="549685"/>
    <lineage>
        <taxon>Bacteria</taxon>
        <taxon>Bacillati</taxon>
        <taxon>Bacillota</taxon>
        <taxon>Bacilli</taxon>
        <taxon>Lactobacillales</taxon>
        <taxon>Enterococcaceae</taxon>
        <taxon>Bavariicoccus</taxon>
    </lineage>
</organism>
<dbReference type="RefSeq" id="WP_022796011.1">
    <property type="nucleotide sequence ID" value="NZ_JBQEAI010000012.1"/>
</dbReference>
<proteinExistence type="predicted"/>
<protein>
    <recommendedName>
        <fullName evidence="4">DUF2232 domain-containing protein</fullName>
    </recommendedName>
</protein>
<dbReference type="EMBL" id="DQHO01000014">
    <property type="protein sequence ID" value="HCS93459.1"/>
    <property type="molecule type" value="Genomic_DNA"/>
</dbReference>
<accession>A0A3D4S3S8</accession>
<feature type="transmembrane region" description="Helical" evidence="1">
    <location>
        <begin position="111"/>
        <end position="133"/>
    </location>
</feature>
<comment type="caution">
    <text evidence="2">The sequence shown here is derived from an EMBL/GenBank/DDBJ whole genome shotgun (WGS) entry which is preliminary data.</text>
</comment>